<gene>
    <name evidence="1" type="ORF">GCM10023261_02520</name>
</gene>
<reference evidence="2" key="1">
    <citation type="journal article" date="2019" name="Int. J. Syst. Evol. Microbiol.">
        <title>The Global Catalogue of Microorganisms (GCM) 10K type strain sequencing project: providing services to taxonomists for standard genome sequencing and annotation.</title>
        <authorList>
            <consortium name="The Broad Institute Genomics Platform"/>
            <consortium name="The Broad Institute Genome Sequencing Center for Infectious Disease"/>
            <person name="Wu L."/>
            <person name="Ma J."/>
        </authorList>
    </citation>
    <scope>NUCLEOTIDE SEQUENCE [LARGE SCALE GENOMIC DNA]</scope>
    <source>
        <strain evidence="2">JCM 17712</strain>
    </source>
</reference>
<protein>
    <submittedName>
        <fullName evidence="1">Uncharacterized protein</fullName>
    </submittedName>
</protein>
<evidence type="ECO:0000313" key="2">
    <source>
        <dbReference type="Proteomes" id="UP001500864"/>
    </source>
</evidence>
<proteinExistence type="predicted"/>
<name>A0ABP9MY01_9HYPH</name>
<comment type="caution">
    <text evidence="1">The sequence shown here is derived from an EMBL/GenBank/DDBJ whole genome shotgun (WGS) entry which is preliminary data.</text>
</comment>
<evidence type="ECO:0000313" key="1">
    <source>
        <dbReference type="EMBL" id="GAA5104340.1"/>
    </source>
</evidence>
<dbReference type="EMBL" id="BAABIZ010000002">
    <property type="protein sequence ID" value="GAA5104340.1"/>
    <property type="molecule type" value="Genomic_DNA"/>
</dbReference>
<accession>A0ABP9MY01</accession>
<organism evidence="1 2">
    <name type="scientific">Bartonella jaculi</name>
    <dbReference type="NCBI Taxonomy" id="686226"/>
    <lineage>
        <taxon>Bacteria</taxon>
        <taxon>Pseudomonadati</taxon>
        <taxon>Pseudomonadota</taxon>
        <taxon>Alphaproteobacteria</taxon>
        <taxon>Hyphomicrobiales</taxon>
        <taxon>Bartonellaceae</taxon>
        <taxon>Bartonella</taxon>
    </lineage>
</organism>
<dbReference type="Proteomes" id="UP001500864">
    <property type="component" value="Unassembled WGS sequence"/>
</dbReference>
<sequence length="130" mass="14436">MTSDIDNYPVTEDLLLKMEKIGKEFDENSIKVSGEFSIAVTHDTSSEIYASYLSNQPKIMAILKNNNITPKDFATGCRALEGLLMTLSQIIEGSEENEIALGKKDIISKNIEFGKKHMYRIISISGKICG</sequence>
<keyword evidence="2" id="KW-1185">Reference proteome</keyword>